<dbReference type="EMBL" id="RBKV01000001">
    <property type="protein sequence ID" value="RKR97150.1"/>
    <property type="molecule type" value="Genomic_DNA"/>
</dbReference>
<reference evidence="1 2" key="1">
    <citation type="submission" date="2018-10" db="EMBL/GenBank/DDBJ databases">
        <title>Sequencing the genomes of 1000 actinobacteria strains.</title>
        <authorList>
            <person name="Klenk H.-P."/>
        </authorList>
    </citation>
    <scope>NUCLEOTIDE SEQUENCE [LARGE SCALE GENOMIC DNA]</scope>
    <source>
        <strain evidence="1 2">DSM 44343</strain>
    </source>
</reference>
<dbReference type="Proteomes" id="UP000274762">
    <property type="component" value="Unassembled WGS sequence"/>
</dbReference>
<accession>A0A495K771</accession>
<name>A0A315SHJ0_WILMA</name>
<dbReference type="AlphaFoldDB" id="A0A315SHJ0"/>
<gene>
    <name evidence="1" type="ORF">DFJ75_4015</name>
</gene>
<evidence type="ECO:0000313" key="2">
    <source>
        <dbReference type="Proteomes" id="UP000274762"/>
    </source>
</evidence>
<evidence type="ECO:0000313" key="1">
    <source>
        <dbReference type="EMBL" id="RKR97150.1"/>
    </source>
</evidence>
<protein>
    <submittedName>
        <fullName evidence="1">Uncharacterized protein</fullName>
    </submittedName>
</protein>
<comment type="caution">
    <text evidence="1">The sequence shown here is derived from an EMBL/GenBank/DDBJ whole genome shotgun (WGS) entry which is preliminary data.</text>
</comment>
<proteinExistence type="predicted"/>
<organism evidence="1 2">
    <name type="scientific">Williamsia marianensis</name>
    <dbReference type="NCBI Taxonomy" id="85044"/>
    <lineage>
        <taxon>Bacteria</taxon>
        <taxon>Bacillati</taxon>
        <taxon>Actinomycetota</taxon>
        <taxon>Actinomycetes</taxon>
        <taxon>Mycobacteriales</taxon>
        <taxon>Nocardiaceae</taxon>
        <taxon>Williamsia</taxon>
    </lineage>
</organism>
<accession>A0A315SHJ0</accession>
<sequence>MQFFPLIVITQSIVTSAWAIYGMASIIVRDADAEPQAA</sequence>